<dbReference type="PANTHER" id="PTHR33096">
    <property type="entry name" value="CXC2 DOMAIN-CONTAINING PROTEIN"/>
    <property type="match status" value="1"/>
</dbReference>
<proteinExistence type="predicted"/>
<evidence type="ECO:0000313" key="1">
    <source>
        <dbReference type="EMBL" id="KAG2195203.1"/>
    </source>
</evidence>
<dbReference type="OrthoDB" id="2505730at2759"/>
<gene>
    <name evidence="1" type="ORF">INT47_006734</name>
</gene>
<reference evidence="1" key="1">
    <citation type="submission" date="2020-12" db="EMBL/GenBank/DDBJ databases">
        <title>Metabolic potential, ecology and presence of endohyphal bacteria is reflected in genomic diversity of Mucoromycotina.</title>
        <authorList>
            <person name="Muszewska A."/>
            <person name="Okrasinska A."/>
            <person name="Steczkiewicz K."/>
            <person name="Drgas O."/>
            <person name="Orlowska M."/>
            <person name="Perlinska-Lenart U."/>
            <person name="Aleksandrzak-Piekarczyk T."/>
            <person name="Szatraj K."/>
            <person name="Zielenkiewicz U."/>
            <person name="Pilsyk S."/>
            <person name="Malc E."/>
            <person name="Mieczkowski P."/>
            <person name="Kruszewska J.S."/>
            <person name="Biernat P."/>
            <person name="Pawlowska J."/>
        </authorList>
    </citation>
    <scope>NUCLEOTIDE SEQUENCE</scope>
    <source>
        <strain evidence="1">WA0000017839</strain>
    </source>
</reference>
<protein>
    <submittedName>
        <fullName evidence="1">Uncharacterized protein</fullName>
    </submittedName>
</protein>
<dbReference type="InterPro" id="IPR040521">
    <property type="entry name" value="KDZ"/>
</dbReference>
<organism evidence="1 2">
    <name type="scientific">Mucor saturninus</name>
    <dbReference type="NCBI Taxonomy" id="64648"/>
    <lineage>
        <taxon>Eukaryota</taxon>
        <taxon>Fungi</taxon>
        <taxon>Fungi incertae sedis</taxon>
        <taxon>Mucoromycota</taxon>
        <taxon>Mucoromycotina</taxon>
        <taxon>Mucoromycetes</taxon>
        <taxon>Mucorales</taxon>
        <taxon>Mucorineae</taxon>
        <taxon>Mucoraceae</taxon>
        <taxon>Mucor</taxon>
    </lineage>
</organism>
<keyword evidence="2" id="KW-1185">Reference proteome</keyword>
<sequence>MENMDSGEGFKYPLSVLHELFEEDKDSISTPVNLMYDIICVLEKSLTTHFPYLSGSGTLAFPVFHAYVHVIIFNPKNIESYGRTDGEASERLWSLLRPFVTITRPMFKANRRLTLTLSIRHRNTKKKWGMASVLYGKYKSTKNILIAGQGKLKDVNQEETSLAWERHLALTRSGKLCSKIWSDFPPSLGSVTRNNNVKPCRRITMTELAMDLIHCE</sequence>
<name>A0A8H7UX00_9FUNG</name>
<dbReference type="PANTHER" id="PTHR33096:SF1">
    <property type="entry name" value="CXC1-LIKE CYSTEINE CLUSTER ASSOCIATED WITH KDZ TRANSPOSASES DOMAIN-CONTAINING PROTEIN"/>
    <property type="match status" value="1"/>
</dbReference>
<dbReference type="AlphaFoldDB" id="A0A8H7UX00"/>
<evidence type="ECO:0000313" key="2">
    <source>
        <dbReference type="Proteomes" id="UP000603453"/>
    </source>
</evidence>
<dbReference type="EMBL" id="JAEPRD010000176">
    <property type="protein sequence ID" value="KAG2195203.1"/>
    <property type="molecule type" value="Genomic_DNA"/>
</dbReference>
<dbReference type="Pfam" id="PF18758">
    <property type="entry name" value="KDZ"/>
    <property type="match status" value="1"/>
</dbReference>
<dbReference type="Proteomes" id="UP000603453">
    <property type="component" value="Unassembled WGS sequence"/>
</dbReference>
<accession>A0A8H7UX00</accession>
<comment type="caution">
    <text evidence="1">The sequence shown here is derived from an EMBL/GenBank/DDBJ whole genome shotgun (WGS) entry which is preliminary data.</text>
</comment>